<dbReference type="InParanoid" id="A0A3Q3NCM4"/>
<keyword evidence="12" id="KW-1185">Reference proteome</keyword>
<dbReference type="PROSITE" id="PS50262">
    <property type="entry name" value="G_PROTEIN_RECEP_F1_2"/>
    <property type="match status" value="1"/>
</dbReference>
<dbReference type="GO" id="GO:0005886">
    <property type="term" value="C:plasma membrane"/>
    <property type="evidence" value="ECO:0007669"/>
    <property type="project" value="TreeGrafter"/>
</dbReference>
<dbReference type="STRING" id="205130.ENSMAMP00000033651"/>
<keyword evidence="3 9" id="KW-1133">Transmembrane helix</keyword>
<sequence>MGDFNNTTVYQNSYSYMDFDYIFSFFIDCTVIGLGLPLTLLAISALISLVRDDHVAPIFVINLLIADLLQICCINQKMTITFFILDIESWLLLDTLYYFFLMASVGFMMCVALERCLIIYRPLWYRINRSVKVSVLICVIVWLTPVVPFSFAYSNSQTTSIIFVTYLLLPLPVFVFSLVGTLKSLSASISVSSEEKRRIVGAVVLVFLIYVMLFVPIITDWLPDTYYPSLSLVSFILVRLNPIADLVLYFFMGKGATDKLRALLCCCRKETQRPKQQVLTVSGDRTGTVSSM</sequence>
<evidence type="ECO:0000256" key="3">
    <source>
        <dbReference type="ARBA" id="ARBA00022989"/>
    </source>
</evidence>
<feature type="transmembrane region" description="Helical" evidence="9">
    <location>
        <begin position="21"/>
        <end position="47"/>
    </location>
</feature>
<feature type="transmembrane region" description="Helical" evidence="9">
    <location>
        <begin position="133"/>
        <end position="153"/>
    </location>
</feature>
<comment type="subcellular location">
    <subcellularLocation>
        <location evidence="1">Membrane</location>
        <topology evidence="1">Multi-pass membrane protein</topology>
    </subcellularLocation>
</comment>
<dbReference type="GO" id="GO:0007200">
    <property type="term" value="P:phospholipase C-activating G protein-coupled receptor signaling pathway"/>
    <property type="evidence" value="ECO:0007669"/>
    <property type="project" value="TreeGrafter"/>
</dbReference>
<evidence type="ECO:0000256" key="7">
    <source>
        <dbReference type="ARBA" id="ARBA00023180"/>
    </source>
</evidence>
<feature type="domain" description="G-protein coupled receptors family 1 profile" evidence="10">
    <location>
        <begin position="38"/>
        <end position="249"/>
    </location>
</feature>
<evidence type="ECO:0000256" key="5">
    <source>
        <dbReference type="ARBA" id="ARBA00023136"/>
    </source>
</evidence>
<dbReference type="PROSITE" id="PS00237">
    <property type="entry name" value="G_PROTEIN_RECEP_F1_1"/>
    <property type="match status" value="1"/>
</dbReference>
<dbReference type="OrthoDB" id="5961704at2759"/>
<organism evidence="11 12">
    <name type="scientific">Mastacembelus armatus</name>
    <name type="common">zig-zag eel</name>
    <dbReference type="NCBI Taxonomy" id="205130"/>
    <lineage>
        <taxon>Eukaryota</taxon>
        <taxon>Metazoa</taxon>
        <taxon>Chordata</taxon>
        <taxon>Craniata</taxon>
        <taxon>Vertebrata</taxon>
        <taxon>Euteleostomi</taxon>
        <taxon>Actinopterygii</taxon>
        <taxon>Neopterygii</taxon>
        <taxon>Teleostei</taxon>
        <taxon>Neoteleostei</taxon>
        <taxon>Acanthomorphata</taxon>
        <taxon>Anabantaria</taxon>
        <taxon>Synbranchiformes</taxon>
        <taxon>Mastacembelidae</taxon>
        <taxon>Mastacembelus</taxon>
    </lineage>
</organism>
<dbReference type="Ensembl" id="ENSMAMT00000034512.2">
    <property type="protein sequence ID" value="ENSMAMP00000033651.1"/>
    <property type="gene ID" value="ENSMAMG00000022627.2"/>
</dbReference>
<feature type="transmembrane region" description="Helical" evidence="9">
    <location>
        <begin position="96"/>
        <end position="113"/>
    </location>
</feature>
<evidence type="ECO:0000256" key="4">
    <source>
        <dbReference type="ARBA" id="ARBA00023040"/>
    </source>
</evidence>
<feature type="transmembrane region" description="Helical" evidence="9">
    <location>
        <begin position="230"/>
        <end position="251"/>
    </location>
</feature>
<evidence type="ECO:0000256" key="9">
    <source>
        <dbReference type="SAM" id="Phobius"/>
    </source>
</evidence>
<keyword evidence="2 9" id="KW-0812">Transmembrane</keyword>
<dbReference type="InterPro" id="IPR017452">
    <property type="entry name" value="GPCR_Rhodpsn_7TM"/>
</dbReference>
<dbReference type="Gene3D" id="1.20.1070.10">
    <property type="entry name" value="Rhodopsin 7-helix transmembrane proteins"/>
    <property type="match status" value="1"/>
</dbReference>
<dbReference type="Proteomes" id="UP000261640">
    <property type="component" value="Unplaced"/>
</dbReference>
<dbReference type="GO" id="GO:0035025">
    <property type="term" value="P:positive regulation of Rho protein signal transduction"/>
    <property type="evidence" value="ECO:0007669"/>
    <property type="project" value="TreeGrafter"/>
</dbReference>
<feature type="transmembrane region" description="Helical" evidence="9">
    <location>
        <begin position="199"/>
        <end position="218"/>
    </location>
</feature>
<evidence type="ECO:0000259" key="10">
    <source>
        <dbReference type="PROSITE" id="PS50262"/>
    </source>
</evidence>
<evidence type="ECO:0000313" key="12">
    <source>
        <dbReference type="Proteomes" id="UP000261640"/>
    </source>
</evidence>
<dbReference type="GO" id="GO:0004930">
    <property type="term" value="F:G protein-coupled receptor activity"/>
    <property type="evidence" value="ECO:0007669"/>
    <property type="project" value="UniProtKB-KW"/>
</dbReference>
<dbReference type="Pfam" id="PF00001">
    <property type="entry name" value="7tm_1"/>
    <property type="match status" value="1"/>
</dbReference>
<dbReference type="GeneTree" id="ENSGT00940000164014"/>
<proteinExistence type="predicted"/>
<evidence type="ECO:0000256" key="6">
    <source>
        <dbReference type="ARBA" id="ARBA00023170"/>
    </source>
</evidence>
<name>A0A3Q3NCM4_9TELE</name>
<feature type="transmembrane region" description="Helical" evidence="9">
    <location>
        <begin position="159"/>
        <end position="179"/>
    </location>
</feature>
<reference evidence="11" key="2">
    <citation type="submission" date="2025-09" db="UniProtKB">
        <authorList>
            <consortium name="Ensembl"/>
        </authorList>
    </citation>
    <scope>IDENTIFICATION</scope>
</reference>
<evidence type="ECO:0000256" key="2">
    <source>
        <dbReference type="ARBA" id="ARBA00022692"/>
    </source>
</evidence>
<dbReference type="InterPro" id="IPR000276">
    <property type="entry name" value="GPCR_Rhodpsn"/>
</dbReference>
<keyword evidence="8" id="KW-0807">Transducer</keyword>
<dbReference type="GeneID" id="117152728"/>
<evidence type="ECO:0000256" key="8">
    <source>
        <dbReference type="ARBA" id="ARBA00023224"/>
    </source>
</evidence>
<dbReference type="PANTHER" id="PTHR24232:SF85">
    <property type="entry name" value="G-PROTEIN COUPLED RECEPTOR 4"/>
    <property type="match status" value="1"/>
</dbReference>
<protein>
    <submittedName>
        <fullName evidence="11">G-protein coupled receptor 4-like</fullName>
    </submittedName>
</protein>
<reference evidence="11" key="1">
    <citation type="submission" date="2025-08" db="UniProtKB">
        <authorList>
            <consortium name="Ensembl"/>
        </authorList>
    </citation>
    <scope>IDENTIFICATION</scope>
</reference>
<evidence type="ECO:0000256" key="1">
    <source>
        <dbReference type="ARBA" id="ARBA00004141"/>
    </source>
</evidence>
<dbReference type="SUPFAM" id="SSF81321">
    <property type="entry name" value="Family A G protein-coupled receptor-like"/>
    <property type="match status" value="1"/>
</dbReference>
<dbReference type="AlphaFoldDB" id="A0A3Q3NCM4"/>
<keyword evidence="6" id="KW-0675">Receptor</keyword>
<keyword evidence="7" id="KW-0325">Glycoprotein</keyword>
<keyword evidence="5 9" id="KW-0472">Membrane</keyword>
<keyword evidence="4" id="KW-0297">G-protein coupled receptor</keyword>
<accession>A0A3Q3NCM4</accession>
<evidence type="ECO:0000313" key="11">
    <source>
        <dbReference type="Ensembl" id="ENSMAMP00000033651.1"/>
    </source>
</evidence>
<dbReference type="RefSeq" id="XP_033181459.1">
    <property type="nucleotide sequence ID" value="XM_033325568.1"/>
</dbReference>
<dbReference type="PANTHER" id="PTHR24232">
    <property type="entry name" value="G-PROTEIN COUPLED RECEPTOR"/>
    <property type="match status" value="1"/>
</dbReference>